<feature type="transmembrane region" description="Helical" evidence="1">
    <location>
        <begin position="59"/>
        <end position="83"/>
    </location>
</feature>
<comment type="caution">
    <text evidence="2">The sequence shown here is derived from an EMBL/GenBank/DDBJ whole genome shotgun (WGS) entry which is preliminary data.</text>
</comment>
<keyword evidence="3" id="KW-1185">Reference proteome</keyword>
<protein>
    <submittedName>
        <fullName evidence="2">Uncharacterized protein</fullName>
    </submittedName>
</protein>
<keyword evidence="1" id="KW-0472">Membrane</keyword>
<dbReference type="EMBL" id="JAHEWS010000002">
    <property type="protein sequence ID" value="MBT1586617.1"/>
    <property type="molecule type" value="Genomic_DNA"/>
</dbReference>
<accession>A0ABS5VC04</accession>
<proteinExistence type="predicted"/>
<dbReference type="RefSeq" id="WP_214543557.1">
    <property type="nucleotide sequence ID" value="NZ_JAHEWS010000002.1"/>
</dbReference>
<name>A0ABS5VC04_9MICO</name>
<evidence type="ECO:0000256" key="1">
    <source>
        <dbReference type="SAM" id="Phobius"/>
    </source>
</evidence>
<keyword evidence="1" id="KW-1133">Transmembrane helix</keyword>
<organism evidence="2 3">
    <name type="scientific">Curtobacterium aurantiacum</name>
    <dbReference type="NCBI Taxonomy" id="3236919"/>
    <lineage>
        <taxon>Bacteria</taxon>
        <taxon>Bacillati</taxon>
        <taxon>Actinomycetota</taxon>
        <taxon>Actinomycetes</taxon>
        <taxon>Micrococcales</taxon>
        <taxon>Microbacteriaceae</taxon>
        <taxon>Curtobacterium</taxon>
    </lineage>
</organism>
<keyword evidence="1" id="KW-0812">Transmembrane</keyword>
<gene>
    <name evidence="2" type="ORF">KK097_02165</name>
</gene>
<evidence type="ECO:0000313" key="2">
    <source>
        <dbReference type="EMBL" id="MBT1586617.1"/>
    </source>
</evidence>
<sequence length="90" mass="9220">MRRAVPVLVLSVIAMVAAVVCGFALVAAGPMNPVSGWFGPAEMGFVSTKSQYESMLASVHVAAVAAVVTVVAAVAAVVLALVVRRRRARA</sequence>
<feature type="transmembrane region" description="Helical" evidence="1">
    <location>
        <begin position="7"/>
        <end position="28"/>
    </location>
</feature>
<evidence type="ECO:0000313" key="3">
    <source>
        <dbReference type="Proteomes" id="UP001519641"/>
    </source>
</evidence>
<dbReference type="Proteomes" id="UP001519641">
    <property type="component" value="Unassembled WGS sequence"/>
</dbReference>
<reference evidence="2 3" key="1">
    <citation type="submission" date="2021-05" db="EMBL/GenBank/DDBJ databases">
        <title>Whole genome sequence of Curtobacterium flaccumfaciens pv. flaccumfaciens strain CFBP 8819.</title>
        <authorList>
            <person name="Osdaghi E."/>
            <person name="Taghouti G."/>
            <person name="Portier P."/>
            <person name="Fazliarab A."/>
            <person name="Taghavi S.M."/>
            <person name="Briand M."/>
            <person name="Le-Saux M."/>
            <person name="Jacques M.-A."/>
        </authorList>
    </citation>
    <scope>NUCLEOTIDE SEQUENCE [LARGE SCALE GENOMIC DNA]</scope>
    <source>
        <strain evidence="2 3">CFBP 8819</strain>
    </source>
</reference>